<keyword evidence="2" id="KW-1185">Reference proteome</keyword>
<reference evidence="1 2" key="1">
    <citation type="journal article" date="2019" name="Genome Biol. Evol.">
        <title>Insights into the evolution of the New World diploid cottons (Gossypium, subgenus Houzingenia) based on genome sequencing.</title>
        <authorList>
            <person name="Grover C.E."/>
            <person name="Arick M.A. 2nd"/>
            <person name="Thrash A."/>
            <person name="Conover J.L."/>
            <person name="Sanders W.S."/>
            <person name="Peterson D.G."/>
            <person name="Frelichowski J.E."/>
            <person name="Scheffler J.A."/>
            <person name="Scheffler B.E."/>
            <person name="Wendel J.F."/>
        </authorList>
    </citation>
    <scope>NUCLEOTIDE SEQUENCE [LARGE SCALE GENOMIC DNA]</scope>
    <source>
        <strain evidence="1">4</strain>
        <tissue evidence="1">Leaf</tissue>
    </source>
</reference>
<protein>
    <submittedName>
        <fullName evidence="1">Uncharacterized protein</fullName>
    </submittedName>
</protein>
<name>A0A7J9A051_9ROSI</name>
<gene>
    <name evidence="1" type="ORF">Golax_005279</name>
</gene>
<sequence>MSYANIDIITCIPLKMLANREMWDTKVSLVVYETVEMYELDQVLRQFKWRQRIPPLPQDLKDCT</sequence>
<feature type="non-terminal residue" evidence="1">
    <location>
        <position position="64"/>
    </location>
</feature>
<proteinExistence type="predicted"/>
<evidence type="ECO:0000313" key="2">
    <source>
        <dbReference type="Proteomes" id="UP000593574"/>
    </source>
</evidence>
<comment type="caution">
    <text evidence="1">The sequence shown here is derived from an EMBL/GenBank/DDBJ whole genome shotgun (WGS) entry which is preliminary data.</text>
</comment>
<organism evidence="1 2">
    <name type="scientific">Gossypium laxum</name>
    <dbReference type="NCBI Taxonomy" id="34288"/>
    <lineage>
        <taxon>Eukaryota</taxon>
        <taxon>Viridiplantae</taxon>
        <taxon>Streptophyta</taxon>
        <taxon>Embryophyta</taxon>
        <taxon>Tracheophyta</taxon>
        <taxon>Spermatophyta</taxon>
        <taxon>Magnoliopsida</taxon>
        <taxon>eudicotyledons</taxon>
        <taxon>Gunneridae</taxon>
        <taxon>Pentapetalae</taxon>
        <taxon>rosids</taxon>
        <taxon>malvids</taxon>
        <taxon>Malvales</taxon>
        <taxon>Malvaceae</taxon>
        <taxon>Malvoideae</taxon>
        <taxon>Gossypium</taxon>
    </lineage>
</organism>
<dbReference type="EMBL" id="JABEZV010000008">
    <property type="protein sequence ID" value="MBA0717458.1"/>
    <property type="molecule type" value="Genomic_DNA"/>
</dbReference>
<accession>A0A7J9A051</accession>
<dbReference type="Proteomes" id="UP000593574">
    <property type="component" value="Unassembled WGS sequence"/>
</dbReference>
<dbReference type="AlphaFoldDB" id="A0A7J9A051"/>
<evidence type="ECO:0000313" key="1">
    <source>
        <dbReference type="EMBL" id="MBA0717458.1"/>
    </source>
</evidence>